<dbReference type="InterPro" id="IPR003593">
    <property type="entry name" value="AAA+_ATPase"/>
</dbReference>
<dbReference type="AlphaFoldDB" id="V4QW08"/>
<evidence type="ECO:0000256" key="7">
    <source>
        <dbReference type="ARBA" id="ARBA00023136"/>
    </source>
</evidence>
<evidence type="ECO:0000256" key="5">
    <source>
        <dbReference type="ARBA" id="ARBA00022840"/>
    </source>
</evidence>
<evidence type="ECO:0000256" key="6">
    <source>
        <dbReference type="ARBA" id="ARBA00022989"/>
    </source>
</evidence>
<keyword evidence="13" id="KW-1185">Reference proteome</keyword>
<dbReference type="Pfam" id="PF00664">
    <property type="entry name" value="ABC_membrane"/>
    <property type="match status" value="1"/>
</dbReference>
<dbReference type="InterPro" id="IPR027417">
    <property type="entry name" value="P-loop_NTPase"/>
</dbReference>
<keyword evidence="3 9" id="KW-0812">Transmembrane</keyword>
<dbReference type="PROSITE" id="PS50893">
    <property type="entry name" value="ABC_TRANSPORTER_2"/>
    <property type="match status" value="1"/>
</dbReference>
<evidence type="ECO:0000256" key="8">
    <source>
        <dbReference type="SAM" id="MobiDB-lite"/>
    </source>
</evidence>
<gene>
    <name evidence="12" type="ORF">N177_2842</name>
</gene>
<sequence>MAERLGVDRDFVAAVASCRRALVAVGAFSLALNLLMLTVPLYMTSVYDRVLSSRSEETLLALTIVAVGALVIAGMLESLRQFVLQRTGARLETSLGSRLHESSLMLAQTRGPDVQGLRDLQQVRQFISSPLVGAFFDAPVAPLYLALIFIIHPDLGWITLAAAILLLLVSLLNQRLTARPLAQAGQHTIAALQKAQAHARNAELVRAMGMSSNCVTSWGEDNAKGMVEADRAGRTNAVLSGLTRFLRLLLQIAILGYGAYLVLTHNTLSGGIIFAASIISSRALAPIDQAIGGWRSFVSASQSWARLKELLAAAGIEHERMSLPAPKPSLQGEKLVYFAAPGGDPILKGLNFLIEPGEVVGIIGPSGAGKSTLARLLVGAIRPTQGVVRIGGDDLNQWASSALGPFIGYVPQDVELFPATVGQNIARMSPEPNAAKVVEAAKLANCHELIQRLPKGYDTLLGPGGHSLSGGQRQRIALARAFYGQPRLVVLDEPNASLDNDGEQALIQALKDAHAAGITCVVITQRTSIVPALTKVMVLRDGRIEDYGPRDEVLQRQMRAQGAAAAGQVAPRPANAPAARAN</sequence>
<feature type="region of interest" description="Disordered" evidence="8">
    <location>
        <begin position="558"/>
        <end position="582"/>
    </location>
</feature>
<dbReference type="STRING" id="631454.N177_2842"/>
<dbReference type="Pfam" id="PF00005">
    <property type="entry name" value="ABC_tran"/>
    <property type="match status" value="1"/>
</dbReference>
<dbReference type="InterPro" id="IPR036640">
    <property type="entry name" value="ABC1_TM_sf"/>
</dbReference>
<dbReference type="GO" id="GO:0140359">
    <property type="term" value="F:ABC-type transporter activity"/>
    <property type="evidence" value="ECO:0007669"/>
    <property type="project" value="InterPro"/>
</dbReference>
<keyword evidence="12" id="KW-0378">Hydrolase</keyword>
<evidence type="ECO:0000313" key="13">
    <source>
        <dbReference type="Proteomes" id="UP000017819"/>
    </source>
</evidence>
<evidence type="ECO:0000256" key="4">
    <source>
        <dbReference type="ARBA" id="ARBA00022741"/>
    </source>
</evidence>
<evidence type="ECO:0000256" key="2">
    <source>
        <dbReference type="ARBA" id="ARBA00005417"/>
    </source>
</evidence>
<feature type="domain" description="ABC transmembrane type-1" evidence="11">
    <location>
        <begin position="23"/>
        <end position="299"/>
    </location>
</feature>
<protein>
    <submittedName>
        <fullName evidence="12">Metalloprotease transporter</fullName>
    </submittedName>
</protein>
<dbReference type="Gene3D" id="3.40.50.300">
    <property type="entry name" value="P-loop containing nucleotide triphosphate hydrolases"/>
    <property type="match status" value="1"/>
</dbReference>
<dbReference type="Proteomes" id="UP000017819">
    <property type="component" value="Unassembled WGS sequence"/>
</dbReference>
<feature type="compositionally biased region" description="Low complexity" evidence="8">
    <location>
        <begin position="559"/>
        <end position="582"/>
    </location>
</feature>
<dbReference type="InterPro" id="IPR010128">
    <property type="entry name" value="ATPase_T1SS_PrtD-like"/>
</dbReference>
<dbReference type="GO" id="GO:0008237">
    <property type="term" value="F:metallopeptidase activity"/>
    <property type="evidence" value="ECO:0007669"/>
    <property type="project" value="UniProtKB-KW"/>
</dbReference>
<reference evidence="12 13" key="1">
    <citation type="journal article" date="2014" name="Genome Announc.">
        <title>Draft Genome Sequence of Lutibaculum baratangense Strain AMV1T, Isolated from a Mud Volcano in Andamans, India.</title>
        <authorList>
            <person name="Singh A."/>
            <person name="Sreenivas A."/>
            <person name="Sathyanarayana Reddy G."/>
            <person name="Pinnaka A.K."/>
            <person name="Shivaji S."/>
        </authorList>
    </citation>
    <scope>NUCLEOTIDE SEQUENCE [LARGE SCALE GENOMIC DNA]</scope>
    <source>
        <strain evidence="12 13">AMV1</strain>
    </source>
</reference>
<dbReference type="EMBL" id="AWXZ01000037">
    <property type="protein sequence ID" value="ESR23897.1"/>
    <property type="molecule type" value="Genomic_DNA"/>
</dbReference>
<dbReference type="OrthoDB" id="9808328at2"/>
<proteinExistence type="inferred from homology"/>
<evidence type="ECO:0000313" key="12">
    <source>
        <dbReference type="EMBL" id="ESR23897.1"/>
    </source>
</evidence>
<dbReference type="SMART" id="SM00382">
    <property type="entry name" value="AAA"/>
    <property type="match status" value="1"/>
</dbReference>
<keyword evidence="7 9" id="KW-0472">Membrane</keyword>
<feature type="transmembrane region" description="Helical" evidence="9">
    <location>
        <begin position="21"/>
        <end position="43"/>
    </location>
</feature>
<dbReference type="PROSITE" id="PS00211">
    <property type="entry name" value="ABC_TRANSPORTER_1"/>
    <property type="match status" value="1"/>
</dbReference>
<comment type="subcellular location">
    <subcellularLocation>
        <location evidence="1">Cell membrane</location>
        <topology evidence="1">Multi-pass membrane protein</topology>
    </subcellularLocation>
</comment>
<name>V4QW08_9HYPH</name>
<dbReference type="GO" id="GO:0034040">
    <property type="term" value="F:ATPase-coupled lipid transmembrane transporter activity"/>
    <property type="evidence" value="ECO:0007669"/>
    <property type="project" value="TreeGrafter"/>
</dbReference>
<dbReference type="InterPro" id="IPR039421">
    <property type="entry name" value="Type_1_exporter"/>
</dbReference>
<feature type="transmembrane region" description="Helical" evidence="9">
    <location>
        <begin position="131"/>
        <end position="151"/>
    </location>
</feature>
<dbReference type="GO" id="GO:0005524">
    <property type="term" value="F:ATP binding"/>
    <property type="evidence" value="ECO:0007669"/>
    <property type="project" value="UniProtKB-KW"/>
</dbReference>
<feature type="domain" description="ABC transporter" evidence="10">
    <location>
        <begin position="330"/>
        <end position="566"/>
    </location>
</feature>
<dbReference type="PROSITE" id="PS50929">
    <property type="entry name" value="ABC_TM1F"/>
    <property type="match status" value="1"/>
</dbReference>
<keyword evidence="12" id="KW-0645">Protease</keyword>
<feature type="transmembrane region" description="Helical" evidence="9">
    <location>
        <begin position="157"/>
        <end position="173"/>
    </location>
</feature>
<keyword evidence="6 9" id="KW-1133">Transmembrane helix</keyword>
<evidence type="ECO:0000259" key="10">
    <source>
        <dbReference type="PROSITE" id="PS50893"/>
    </source>
</evidence>
<dbReference type="PANTHER" id="PTHR24221">
    <property type="entry name" value="ATP-BINDING CASSETTE SUB-FAMILY B"/>
    <property type="match status" value="1"/>
</dbReference>
<dbReference type="eggNOG" id="COG4618">
    <property type="taxonomic scope" value="Bacteria"/>
</dbReference>
<dbReference type="SUPFAM" id="SSF90123">
    <property type="entry name" value="ABC transporter transmembrane region"/>
    <property type="match status" value="1"/>
</dbReference>
<dbReference type="GO" id="GO:0030253">
    <property type="term" value="P:protein secretion by the type I secretion system"/>
    <property type="evidence" value="ECO:0007669"/>
    <property type="project" value="InterPro"/>
</dbReference>
<dbReference type="InterPro" id="IPR017871">
    <property type="entry name" value="ABC_transporter-like_CS"/>
</dbReference>
<evidence type="ECO:0000256" key="1">
    <source>
        <dbReference type="ARBA" id="ARBA00004651"/>
    </source>
</evidence>
<feature type="transmembrane region" description="Helical" evidence="9">
    <location>
        <begin position="58"/>
        <end position="76"/>
    </location>
</feature>
<dbReference type="GO" id="GO:0016887">
    <property type="term" value="F:ATP hydrolysis activity"/>
    <property type="evidence" value="ECO:0007669"/>
    <property type="project" value="InterPro"/>
</dbReference>
<dbReference type="GO" id="GO:0006508">
    <property type="term" value="P:proteolysis"/>
    <property type="evidence" value="ECO:0007669"/>
    <property type="project" value="UniProtKB-KW"/>
</dbReference>
<dbReference type="GO" id="GO:0030256">
    <property type="term" value="C:type I protein secretion system complex"/>
    <property type="evidence" value="ECO:0007669"/>
    <property type="project" value="InterPro"/>
</dbReference>
<organism evidence="12 13">
    <name type="scientific">Lutibaculum baratangense AMV1</name>
    <dbReference type="NCBI Taxonomy" id="631454"/>
    <lineage>
        <taxon>Bacteria</taxon>
        <taxon>Pseudomonadati</taxon>
        <taxon>Pseudomonadota</taxon>
        <taxon>Alphaproteobacteria</taxon>
        <taxon>Hyphomicrobiales</taxon>
        <taxon>Tepidamorphaceae</taxon>
        <taxon>Lutibaculum</taxon>
    </lineage>
</organism>
<dbReference type="NCBIfam" id="TIGR01842">
    <property type="entry name" value="type_I_sec_PrtD"/>
    <property type="match status" value="1"/>
</dbReference>
<accession>V4QW08</accession>
<dbReference type="InterPro" id="IPR011527">
    <property type="entry name" value="ABC1_TM_dom"/>
</dbReference>
<evidence type="ECO:0000256" key="3">
    <source>
        <dbReference type="ARBA" id="ARBA00022692"/>
    </source>
</evidence>
<keyword evidence="5" id="KW-0067">ATP-binding</keyword>
<dbReference type="InterPro" id="IPR003439">
    <property type="entry name" value="ABC_transporter-like_ATP-bd"/>
</dbReference>
<dbReference type="GO" id="GO:0005886">
    <property type="term" value="C:plasma membrane"/>
    <property type="evidence" value="ECO:0007669"/>
    <property type="project" value="UniProtKB-SubCell"/>
</dbReference>
<comment type="caution">
    <text evidence="12">The sequence shown here is derived from an EMBL/GenBank/DDBJ whole genome shotgun (WGS) entry which is preliminary data.</text>
</comment>
<dbReference type="SUPFAM" id="SSF52540">
    <property type="entry name" value="P-loop containing nucleoside triphosphate hydrolases"/>
    <property type="match status" value="1"/>
</dbReference>
<dbReference type="Gene3D" id="1.20.1560.10">
    <property type="entry name" value="ABC transporter type 1, transmembrane domain"/>
    <property type="match status" value="1"/>
</dbReference>
<dbReference type="RefSeq" id="WP_023432967.1">
    <property type="nucleotide sequence ID" value="NZ_AWXZ01000037.1"/>
</dbReference>
<evidence type="ECO:0000256" key="9">
    <source>
        <dbReference type="SAM" id="Phobius"/>
    </source>
</evidence>
<keyword evidence="4" id="KW-0547">Nucleotide-binding</keyword>
<evidence type="ECO:0000259" key="11">
    <source>
        <dbReference type="PROSITE" id="PS50929"/>
    </source>
</evidence>
<comment type="similarity">
    <text evidence="2">Belongs to the ABC transporter superfamily.</text>
</comment>
<keyword evidence="12" id="KW-0482">Metalloprotease</keyword>
<dbReference type="PANTHER" id="PTHR24221:SF248">
    <property type="entry name" value="ABC TRANSPORTER TRANSMEMBRANE REGION"/>
    <property type="match status" value="1"/>
</dbReference>